<accession>A0A0D7BDJ7</accession>
<protein>
    <recommendedName>
        <fullName evidence="3">RRM domain-containing protein</fullName>
    </recommendedName>
</protein>
<gene>
    <name evidence="1" type="ORF">CYLTODRAFT_421467</name>
</gene>
<dbReference type="EMBL" id="KN880499">
    <property type="protein sequence ID" value="KIY68627.1"/>
    <property type="molecule type" value="Genomic_DNA"/>
</dbReference>
<dbReference type="OrthoDB" id="5541797at2759"/>
<evidence type="ECO:0000313" key="1">
    <source>
        <dbReference type="EMBL" id="KIY68627.1"/>
    </source>
</evidence>
<name>A0A0D7BDJ7_9AGAR</name>
<keyword evidence="2" id="KW-1185">Reference proteome</keyword>
<dbReference type="Proteomes" id="UP000054007">
    <property type="component" value="Unassembled WGS sequence"/>
</dbReference>
<sequence>MSAALRRAANVAKTGFRAGPREVAAPYIMLSNIPTTSSPGDIENFLMTTRSTGIDQFRIVYDAALRPTGSAILKLAMPNFCGDNIGALHERPMVGRMVRAEALETLPPTDIVSDNSGTCVVLGMPRAEVNDALQLAHGYELAPGIVNCVRYSPEKQNRPFTSLNQFVLKFKDASEAWRFIRDKHLREQSAGSKTILTARIVYGRPARLGEPRTPRRTA</sequence>
<proteinExistence type="predicted"/>
<evidence type="ECO:0008006" key="3">
    <source>
        <dbReference type="Google" id="ProtNLM"/>
    </source>
</evidence>
<dbReference type="AlphaFoldDB" id="A0A0D7BDJ7"/>
<organism evidence="1 2">
    <name type="scientific">Cylindrobasidium torrendii FP15055 ss-10</name>
    <dbReference type="NCBI Taxonomy" id="1314674"/>
    <lineage>
        <taxon>Eukaryota</taxon>
        <taxon>Fungi</taxon>
        <taxon>Dikarya</taxon>
        <taxon>Basidiomycota</taxon>
        <taxon>Agaricomycotina</taxon>
        <taxon>Agaricomycetes</taxon>
        <taxon>Agaricomycetidae</taxon>
        <taxon>Agaricales</taxon>
        <taxon>Marasmiineae</taxon>
        <taxon>Physalacriaceae</taxon>
        <taxon>Cylindrobasidium</taxon>
    </lineage>
</organism>
<evidence type="ECO:0000313" key="2">
    <source>
        <dbReference type="Proteomes" id="UP000054007"/>
    </source>
</evidence>
<reference evidence="1 2" key="1">
    <citation type="journal article" date="2015" name="Fungal Genet. Biol.">
        <title>Evolution of novel wood decay mechanisms in Agaricales revealed by the genome sequences of Fistulina hepatica and Cylindrobasidium torrendii.</title>
        <authorList>
            <person name="Floudas D."/>
            <person name="Held B.W."/>
            <person name="Riley R."/>
            <person name="Nagy L.G."/>
            <person name="Koehler G."/>
            <person name="Ransdell A.S."/>
            <person name="Younus H."/>
            <person name="Chow J."/>
            <person name="Chiniquy J."/>
            <person name="Lipzen A."/>
            <person name="Tritt A."/>
            <person name="Sun H."/>
            <person name="Haridas S."/>
            <person name="LaButti K."/>
            <person name="Ohm R.A."/>
            <person name="Kues U."/>
            <person name="Blanchette R.A."/>
            <person name="Grigoriev I.V."/>
            <person name="Minto R.E."/>
            <person name="Hibbett D.S."/>
        </authorList>
    </citation>
    <scope>NUCLEOTIDE SEQUENCE [LARGE SCALE GENOMIC DNA]</scope>
    <source>
        <strain evidence="1 2">FP15055 ss-10</strain>
    </source>
</reference>